<dbReference type="Proteomes" id="UP001055072">
    <property type="component" value="Unassembled WGS sequence"/>
</dbReference>
<comment type="caution">
    <text evidence="1">The sequence shown here is derived from an EMBL/GenBank/DDBJ whole genome shotgun (WGS) entry which is preliminary data.</text>
</comment>
<reference evidence="1" key="1">
    <citation type="journal article" date="2021" name="Environ. Microbiol.">
        <title>Gene family expansions and transcriptome signatures uncover fungal adaptations to wood decay.</title>
        <authorList>
            <person name="Hage H."/>
            <person name="Miyauchi S."/>
            <person name="Viragh M."/>
            <person name="Drula E."/>
            <person name="Min B."/>
            <person name="Chaduli D."/>
            <person name="Navarro D."/>
            <person name="Favel A."/>
            <person name="Norest M."/>
            <person name="Lesage-Meessen L."/>
            <person name="Balint B."/>
            <person name="Merenyi Z."/>
            <person name="de Eugenio L."/>
            <person name="Morin E."/>
            <person name="Martinez A.T."/>
            <person name="Baldrian P."/>
            <person name="Stursova M."/>
            <person name="Martinez M.J."/>
            <person name="Novotny C."/>
            <person name="Magnuson J.K."/>
            <person name="Spatafora J.W."/>
            <person name="Maurice S."/>
            <person name="Pangilinan J."/>
            <person name="Andreopoulos W."/>
            <person name="LaButti K."/>
            <person name="Hundley H."/>
            <person name="Na H."/>
            <person name="Kuo A."/>
            <person name="Barry K."/>
            <person name="Lipzen A."/>
            <person name="Henrissat B."/>
            <person name="Riley R."/>
            <person name="Ahrendt S."/>
            <person name="Nagy L.G."/>
            <person name="Grigoriev I.V."/>
            <person name="Martin F."/>
            <person name="Rosso M.N."/>
        </authorList>
    </citation>
    <scope>NUCLEOTIDE SEQUENCE</scope>
    <source>
        <strain evidence="1">CBS 384.51</strain>
    </source>
</reference>
<keyword evidence="2" id="KW-1185">Reference proteome</keyword>
<organism evidence="1 2">
    <name type="scientific">Irpex rosettiformis</name>
    <dbReference type="NCBI Taxonomy" id="378272"/>
    <lineage>
        <taxon>Eukaryota</taxon>
        <taxon>Fungi</taxon>
        <taxon>Dikarya</taxon>
        <taxon>Basidiomycota</taxon>
        <taxon>Agaricomycotina</taxon>
        <taxon>Agaricomycetes</taxon>
        <taxon>Polyporales</taxon>
        <taxon>Irpicaceae</taxon>
        <taxon>Irpex</taxon>
    </lineage>
</organism>
<sequence length="171" mass="20153">MVVKSEPQPVTIPKPSLPKMDKEAKGKALKEIGDHRKAIAWQVHRWPLEKRVLQEKLKLHLPRSYLAKAGEDIKTLWPGDDLNQAVHNHYMRHLVGDEEEKLKARNCSNFVTDDYVTMRRHEYLGPDPRIVGYRIDVFGEVHIKWWDGFLQDMWMDNGKWSFDVRLNDVSR</sequence>
<evidence type="ECO:0000313" key="1">
    <source>
        <dbReference type="EMBL" id="KAI0088769.1"/>
    </source>
</evidence>
<proteinExistence type="predicted"/>
<accession>A0ACB8U3P3</accession>
<protein>
    <submittedName>
        <fullName evidence="1">Uncharacterized protein</fullName>
    </submittedName>
</protein>
<evidence type="ECO:0000313" key="2">
    <source>
        <dbReference type="Proteomes" id="UP001055072"/>
    </source>
</evidence>
<dbReference type="EMBL" id="MU274912">
    <property type="protein sequence ID" value="KAI0088769.1"/>
    <property type="molecule type" value="Genomic_DNA"/>
</dbReference>
<name>A0ACB8U3P3_9APHY</name>
<gene>
    <name evidence="1" type="ORF">BDY19DRAFT_945829</name>
</gene>